<evidence type="ECO:0000259" key="9">
    <source>
        <dbReference type="PROSITE" id="PS50011"/>
    </source>
</evidence>
<evidence type="ECO:0000256" key="6">
    <source>
        <dbReference type="ARBA" id="ARBA00022840"/>
    </source>
</evidence>
<proteinExistence type="predicted"/>
<sequence>MILDKTAQLASDPQTYNLGTAFALRAPEVVLRAGYGTKIDIWAIGCLAYFELLTGLWAFHPERGADFDLEDDHLARMLELTGERFSQAMLARAELSQKHFDNNGNLLRIGQLIPVGIEATLKDVSDLADDDIPPAAEFIRACLRLDLDDRPTAEQLLWHPWMKGANVCQDYRPPTAV</sequence>
<keyword evidence="2" id="KW-0723">Serine/threonine-protein kinase</keyword>
<dbReference type="OrthoDB" id="5979581at2759"/>
<evidence type="ECO:0000256" key="7">
    <source>
        <dbReference type="ARBA" id="ARBA00047899"/>
    </source>
</evidence>
<evidence type="ECO:0000256" key="4">
    <source>
        <dbReference type="ARBA" id="ARBA00022741"/>
    </source>
</evidence>
<evidence type="ECO:0000256" key="3">
    <source>
        <dbReference type="ARBA" id="ARBA00022679"/>
    </source>
</evidence>
<evidence type="ECO:0000256" key="8">
    <source>
        <dbReference type="ARBA" id="ARBA00048679"/>
    </source>
</evidence>
<protein>
    <recommendedName>
        <fullName evidence="1">non-specific serine/threonine protein kinase</fullName>
        <ecNumber evidence="1">2.7.11.1</ecNumber>
    </recommendedName>
</protein>
<dbReference type="Proteomes" id="UP000310158">
    <property type="component" value="Unassembled WGS sequence"/>
</dbReference>
<evidence type="ECO:0000256" key="1">
    <source>
        <dbReference type="ARBA" id="ARBA00012513"/>
    </source>
</evidence>
<reference evidence="10 11" key="1">
    <citation type="submission" date="2019-02" db="EMBL/GenBank/DDBJ databases">
        <title>Genome sequencing of the rare red list fungi Bondarzewia mesenterica.</title>
        <authorList>
            <person name="Buettner E."/>
            <person name="Kellner H."/>
        </authorList>
    </citation>
    <scope>NUCLEOTIDE SEQUENCE [LARGE SCALE GENOMIC DNA]</scope>
    <source>
        <strain evidence="10 11">DSM 108281</strain>
    </source>
</reference>
<dbReference type="InterPro" id="IPR011009">
    <property type="entry name" value="Kinase-like_dom_sf"/>
</dbReference>
<comment type="catalytic activity">
    <reaction evidence="8">
        <text>L-seryl-[protein] + ATP = O-phospho-L-seryl-[protein] + ADP + H(+)</text>
        <dbReference type="Rhea" id="RHEA:17989"/>
        <dbReference type="Rhea" id="RHEA-COMP:9863"/>
        <dbReference type="Rhea" id="RHEA-COMP:11604"/>
        <dbReference type="ChEBI" id="CHEBI:15378"/>
        <dbReference type="ChEBI" id="CHEBI:29999"/>
        <dbReference type="ChEBI" id="CHEBI:30616"/>
        <dbReference type="ChEBI" id="CHEBI:83421"/>
        <dbReference type="ChEBI" id="CHEBI:456216"/>
        <dbReference type="EC" id="2.7.11.1"/>
    </reaction>
</comment>
<dbReference type="GO" id="GO:0050684">
    <property type="term" value="P:regulation of mRNA processing"/>
    <property type="evidence" value="ECO:0007669"/>
    <property type="project" value="TreeGrafter"/>
</dbReference>
<name>A0A4S4LNG6_9AGAM</name>
<dbReference type="EC" id="2.7.11.1" evidence="1"/>
<feature type="domain" description="Protein kinase" evidence="9">
    <location>
        <begin position="1"/>
        <end position="162"/>
    </location>
</feature>
<accession>A0A4S4LNG6</accession>
<dbReference type="Gene3D" id="1.10.510.10">
    <property type="entry name" value="Transferase(Phosphotransferase) domain 1"/>
    <property type="match status" value="1"/>
</dbReference>
<dbReference type="AlphaFoldDB" id="A0A4S4LNG6"/>
<keyword evidence="4" id="KW-0547">Nucleotide-binding</keyword>
<keyword evidence="3" id="KW-0808">Transferase</keyword>
<comment type="caution">
    <text evidence="10">The sequence shown here is derived from an EMBL/GenBank/DDBJ whole genome shotgun (WGS) entry which is preliminary data.</text>
</comment>
<dbReference type="GO" id="GO:0004674">
    <property type="term" value="F:protein serine/threonine kinase activity"/>
    <property type="evidence" value="ECO:0007669"/>
    <property type="project" value="UniProtKB-KW"/>
</dbReference>
<evidence type="ECO:0000313" key="11">
    <source>
        <dbReference type="Proteomes" id="UP000310158"/>
    </source>
</evidence>
<dbReference type="SUPFAM" id="SSF56112">
    <property type="entry name" value="Protein kinase-like (PK-like)"/>
    <property type="match status" value="1"/>
</dbReference>
<gene>
    <name evidence="10" type="ORF">EW146_g6467</name>
</gene>
<dbReference type="InterPro" id="IPR000719">
    <property type="entry name" value="Prot_kinase_dom"/>
</dbReference>
<dbReference type="PANTHER" id="PTHR47634">
    <property type="entry name" value="PROTEIN KINASE DOMAIN-CONTAINING PROTEIN-RELATED"/>
    <property type="match status" value="1"/>
</dbReference>
<keyword evidence="5" id="KW-0418">Kinase</keyword>
<evidence type="ECO:0000256" key="2">
    <source>
        <dbReference type="ARBA" id="ARBA00022527"/>
    </source>
</evidence>
<dbReference type="InterPro" id="IPR051334">
    <property type="entry name" value="SRPK"/>
</dbReference>
<dbReference type="PROSITE" id="PS50011">
    <property type="entry name" value="PROTEIN_KINASE_DOM"/>
    <property type="match status" value="1"/>
</dbReference>
<dbReference type="PANTHER" id="PTHR47634:SF9">
    <property type="entry name" value="PROTEIN KINASE DOMAIN-CONTAINING PROTEIN-RELATED"/>
    <property type="match status" value="1"/>
</dbReference>
<dbReference type="EMBL" id="SGPL01000325">
    <property type="protein sequence ID" value="THH13792.1"/>
    <property type="molecule type" value="Genomic_DNA"/>
</dbReference>
<organism evidence="10 11">
    <name type="scientific">Bondarzewia mesenterica</name>
    <dbReference type="NCBI Taxonomy" id="1095465"/>
    <lineage>
        <taxon>Eukaryota</taxon>
        <taxon>Fungi</taxon>
        <taxon>Dikarya</taxon>
        <taxon>Basidiomycota</taxon>
        <taxon>Agaricomycotina</taxon>
        <taxon>Agaricomycetes</taxon>
        <taxon>Russulales</taxon>
        <taxon>Bondarzewiaceae</taxon>
        <taxon>Bondarzewia</taxon>
    </lineage>
</organism>
<dbReference type="Pfam" id="PF00069">
    <property type="entry name" value="Pkinase"/>
    <property type="match status" value="1"/>
</dbReference>
<keyword evidence="6" id="KW-0067">ATP-binding</keyword>
<keyword evidence="11" id="KW-1185">Reference proteome</keyword>
<evidence type="ECO:0000256" key="5">
    <source>
        <dbReference type="ARBA" id="ARBA00022777"/>
    </source>
</evidence>
<evidence type="ECO:0000313" key="10">
    <source>
        <dbReference type="EMBL" id="THH13792.1"/>
    </source>
</evidence>
<comment type="catalytic activity">
    <reaction evidence="7">
        <text>L-threonyl-[protein] + ATP = O-phospho-L-threonyl-[protein] + ADP + H(+)</text>
        <dbReference type="Rhea" id="RHEA:46608"/>
        <dbReference type="Rhea" id="RHEA-COMP:11060"/>
        <dbReference type="Rhea" id="RHEA-COMP:11605"/>
        <dbReference type="ChEBI" id="CHEBI:15378"/>
        <dbReference type="ChEBI" id="CHEBI:30013"/>
        <dbReference type="ChEBI" id="CHEBI:30616"/>
        <dbReference type="ChEBI" id="CHEBI:61977"/>
        <dbReference type="ChEBI" id="CHEBI:456216"/>
        <dbReference type="EC" id="2.7.11.1"/>
    </reaction>
</comment>
<dbReference type="GO" id="GO:0005524">
    <property type="term" value="F:ATP binding"/>
    <property type="evidence" value="ECO:0007669"/>
    <property type="project" value="UniProtKB-KW"/>
</dbReference>
<dbReference type="GO" id="GO:0000245">
    <property type="term" value="P:spliceosomal complex assembly"/>
    <property type="evidence" value="ECO:0007669"/>
    <property type="project" value="TreeGrafter"/>
</dbReference>